<gene>
    <name evidence="2" type="ORF">XAT740_LOCUS14864</name>
</gene>
<evidence type="ECO:0000313" key="2">
    <source>
        <dbReference type="EMBL" id="CAF1033246.1"/>
    </source>
</evidence>
<reference evidence="2" key="1">
    <citation type="submission" date="2021-02" db="EMBL/GenBank/DDBJ databases">
        <authorList>
            <person name="Nowell W R."/>
        </authorList>
    </citation>
    <scope>NUCLEOTIDE SEQUENCE</scope>
</reference>
<organism evidence="2 3">
    <name type="scientific">Adineta ricciae</name>
    <name type="common">Rotifer</name>
    <dbReference type="NCBI Taxonomy" id="249248"/>
    <lineage>
        <taxon>Eukaryota</taxon>
        <taxon>Metazoa</taxon>
        <taxon>Spiralia</taxon>
        <taxon>Gnathifera</taxon>
        <taxon>Rotifera</taxon>
        <taxon>Eurotatoria</taxon>
        <taxon>Bdelloidea</taxon>
        <taxon>Adinetida</taxon>
        <taxon>Adinetidae</taxon>
        <taxon>Adineta</taxon>
    </lineage>
</organism>
<dbReference type="CDD" id="cd00096">
    <property type="entry name" value="Ig"/>
    <property type="match status" value="1"/>
</dbReference>
<name>A0A814J6H8_ADIRI</name>
<dbReference type="AlphaFoldDB" id="A0A814J6H8"/>
<dbReference type="Gene3D" id="2.60.40.10">
    <property type="entry name" value="Immunoglobulins"/>
    <property type="match status" value="1"/>
</dbReference>
<dbReference type="EMBL" id="CAJNOR010000903">
    <property type="protein sequence ID" value="CAF1033246.1"/>
    <property type="molecule type" value="Genomic_DNA"/>
</dbReference>
<feature type="domain" description="Ig-like" evidence="1">
    <location>
        <begin position="1"/>
        <end position="59"/>
    </location>
</feature>
<dbReference type="Proteomes" id="UP000663828">
    <property type="component" value="Unassembled WGS sequence"/>
</dbReference>
<sequence>VNVDWYRGEQALFTGSQAENHKYKRIDDGLQRELIVKNVSPDDQGDYVCQADKYRVTLHLNVQDSIFTGLHGYADSPTVVYWIGQFASGRDSFEDGPRSGRSVTVVTSKNIRAVELLVTDDPHVTIDYTA</sequence>
<dbReference type="InterPro" id="IPR007110">
    <property type="entry name" value="Ig-like_dom"/>
</dbReference>
<evidence type="ECO:0000313" key="3">
    <source>
        <dbReference type="Proteomes" id="UP000663828"/>
    </source>
</evidence>
<accession>A0A814J6H8</accession>
<dbReference type="InterPro" id="IPR036179">
    <property type="entry name" value="Ig-like_dom_sf"/>
</dbReference>
<dbReference type="InterPro" id="IPR013783">
    <property type="entry name" value="Ig-like_fold"/>
</dbReference>
<comment type="caution">
    <text evidence="2">The sequence shown here is derived from an EMBL/GenBank/DDBJ whole genome shotgun (WGS) entry which is preliminary data.</text>
</comment>
<evidence type="ECO:0000259" key="1">
    <source>
        <dbReference type="PROSITE" id="PS50835"/>
    </source>
</evidence>
<dbReference type="SUPFAM" id="SSF48726">
    <property type="entry name" value="Immunoglobulin"/>
    <property type="match status" value="1"/>
</dbReference>
<protein>
    <recommendedName>
        <fullName evidence="1">Ig-like domain-containing protein</fullName>
    </recommendedName>
</protein>
<dbReference type="PROSITE" id="PS50835">
    <property type="entry name" value="IG_LIKE"/>
    <property type="match status" value="1"/>
</dbReference>
<keyword evidence="3" id="KW-1185">Reference proteome</keyword>
<feature type="non-terminal residue" evidence="2">
    <location>
        <position position="130"/>
    </location>
</feature>
<proteinExistence type="predicted"/>